<dbReference type="AlphaFoldDB" id="A0A1W1XL54"/>
<evidence type="ECO:0000313" key="2">
    <source>
        <dbReference type="EMBL" id="SMC24544.1"/>
    </source>
</evidence>
<keyword evidence="1" id="KW-0472">Membrane</keyword>
<feature type="transmembrane region" description="Helical" evidence="1">
    <location>
        <begin position="38"/>
        <end position="58"/>
    </location>
</feature>
<accession>A0A1W1XL54</accession>
<proteinExistence type="predicted"/>
<evidence type="ECO:0000256" key="1">
    <source>
        <dbReference type="SAM" id="Phobius"/>
    </source>
</evidence>
<keyword evidence="1" id="KW-0812">Transmembrane</keyword>
<feature type="transmembrane region" description="Helical" evidence="1">
    <location>
        <begin position="109"/>
        <end position="130"/>
    </location>
</feature>
<name>A0A1W1XL54_9BACT</name>
<dbReference type="OrthoDB" id="9769532at2"/>
<organism evidence="2 3">
    <name type="scientific">Desulfacinum hydrothermale DSM 13146</name>
    <dbReference type="NCBI Taxonomy" id="1121390"/>
    <lineage>
        <taxon>Bacteria</taxon>
        <taxon>Pseudomonadati</taxon>
        <taxon>Thermodesulfobacteriota</taxon>
        <taxon>Syntrophobacteria</taxon>
        <taxon>Syntrophobacterales</taxon>
        <taxon>Syntrophobacteraceae</taxon>
        <taxon>Desulfacinum</taxon>
    </lineage>
</organism>
<dbReference type="EMBL" id="FWXF01000010">
    <property type="protein sequence ID" value="SMC24544.1"/>
    <property type="molecule type" value="Genomic_DNA"/>
</dbReference>
<gene>
    <name evidence="2" type="ORF">SAMN02746041_02032</name>
</gene>
<dbReference type="STRING" id="1121390.SAMN02746041_02032"/>
<evidence type="ECO:0000313" key="3">
    <source>
        <dbReference type="Proteomes" id="UP000192783"/>
    </source>
</evidence>
<dbReference type="RefSeq" id="WP_084057765.1">
    <property type="nucleotide sequence ID" value="NZ_FWXF01000010.1"/>
</dbReference>
<keyword evidence="1" id="KW-1133">Transmembrane helix</keyword>
<feature type="transmembrane region" description="Helical" evidence="1">
    <location>
        <begin position="160"/>
        <end position="187"/>
    </location>
</feature>
<reference evidence="2 3" key="1">
    <citation type="submission" date="2017-04" db="EMBL/GenBank/DDBJ databases">
        <authorList>
            <person name="Afonso C.L."/>
            <person name="Miller P.J."/>
            <person name="Scott M.A."/>
            <person name="Spackman E."/>
            <person name="Goraichik I."/>
            <person name="Dimitrov K.M."/>
            <person name="Suarez D.L."/>
            <person name="Swayne D.E."/>
        </authorList>
    </citation>
    <scope>NUCLEOTIDE SEQUENCE [LARGE SCALE GENOMIC DNA]</scope>
    <source>
        <strain evidence="2 3">DSM 13146</strain>
    </source>
</reference>
<feature type="transmembrane region" description="Helical" evidence="1">
    <location>
        <begin position="9"/>
        <end position="26"/>
    </location>
</feature>
<sequence length="321" mass="37538">MERKRKEKAWCGAWVLFWTAVFVWATWRLAEGDPFVRTWYYCFAWWPYILVCEAVLRCTGGRSRLFERPLGFLALLPLSVFLWGVFEAANFRLSNWHYVGLPPSRLTRWWGYWIAYATVLPGLFVTTRLLEHLGAGRWNPPWPPIPHGWTLRHAQTLRRLGAFCVLAPLILPRFAFPLIWLGFFFLLDPWNAACRGRSLMQDWERGHYGHTLRLLGAGLLCGFLWELWNYWAGSKWVYTVPFVGDMKLFEMPVLGFLGFAPFALECFVMVESVRLVWEHLRRNLPPAVHGLVALNAFLLSLIVDFLVFAGIDHFTVQRWMP</sequence>
<protein>
    <submittedName>
        <fullName evidence="2">Uncharacterized protein</fullName>
    </submittedName>
</protein>
<feature type="transmembrane region" description="Helical" evidence="1">
    <location>
        <begin position="248"/>
        <end position="270"/>
    </location>
</feature>
<feature type="transmembrane region" description="Helical" evidence="1">
    <location>
        <begin position="290"/>
        <end position="311"/>
    </location>
</feature>
<keyword evidence="3" id="KW-1185">Reference proteome</keyword>
<feature type="transmembrane region" description="Helical" evidence="1">
    <location>
        <begin position="207"/>
        <end position="228"/>
    </location>
</feature>
<feature type="transmembrane region" description="Helical" evidence="1">
    <location>
        <begin position="70"/>
        <end position="89"/>
    </location>
</feature>
<dbReference type="Proteomes" id="UP000192783">
    <property type="component" value="Unassembled WGS sequence"/>
</dbReference>